<organism evidence="2 3">
    <name type="scientific">Blautia producta</name>
    <dbReference type="NCBI Taxonomy" id="33035"/>
    <lineage>
        <taxon>Bacteria</taxon>
        <taxon>Bacillati</taxon>
        <taxon>Bacillota</taxon>
        <taxon>Clostridia</taxon>
        <taxon>Lachnospirales</taxon>
        <taxon>Lachnospiraceae</taxon>
        <taxon>Blautia</taxon>
    </lineage>
</organism>
<dbReference type="Pfam" id="PF24963">
    <property type="entry name" value="DUF7768"/>
    <property type="match status" value="1"/>
</dbReference>
<evidence type="ECO:0000313" key="3">
    <source>
        <dbReference type="Proteomes" id="UP000515789"/>
    </source>
</evidence>
<dbReference type="GeneID" id="75054562"/>
<dbReference type="EMBL" id="CP039126">
    <property type="protein sequence ID" value="QMW80029.1"/>
    <property type="molecule type" value="Genomic_DNA"/>
</dbReference>
<dbReference type="RefSeq" id="WP_018594160.1">
    <property type="nucleotide sequence ID" value="NZ_AP031416.1"/>
</dbReference>
<name>A0A7G5MZI6_9FIRM</name>
<dbReference type="AlphaFoldDB" id="A0A7G5MZI6"/>
<protein>
    <recommendedName>
        <fullName evidence="1">DUF7768 domain-containing protein</fullName>
    </recommendedName>
</protein>
<proteinExistence type="predicted"/>
<feature type="domain" description="DUF7768" evidence="1">
    <location>
        <begin position="2"/>
        <end position="89"/>
    </location>
</feature>
<reference evidence="2 3" key="1">
    <citation type="submission" date="2019-04" db="EMBL/GenBank/DDBJ databases">
        <authorList>
            <person name="Schori C."/>
            <person name="Ahrens C."/>
        </authorList>
    </citation>
    <scope>NUCLEOTIDE SEQUENCE [LARGE SCALE GENOMIC DNA]</scope>
    <source>
        <strain evidence="2 3">DSM 2950</strain>
    </source>
</reference>
<gene>
    <name evidence="2" type="ORF">E5259_21925</name>
</gene>
<dbReference type="Proteomes" id="UP000515789">
    <property type="component" value="Chromosome"/>
</dbReference>
<evidence type="ECO:0000313" key="2">
    <source>
        <dbReference type="EMBL" id="QMW80029.1"/>
    </source>
</evidence>
<accession>A0A7G5MZI6</accession>
<dbReference type="InterPro" id="IPR056670">
    <property type="entry name" value="DUF7768"/>
</dbReference>
<sequence length="127" mass="14632">MKLVMVVTKLTGNEENDQARAQEYCRYAAHKGVIPVSAYLNFHGMFPDELGGAVEHVLASRMAKQVDEIWVFGNETDEEKQNRIEEACREYGGRAKYFDAREIGEDLLLCTMFSEELIEKLEEMEEF</sequence>
<evidence type="ECO:0000259" key="1">
    <source>
        <dbReference type="Pfam" id="PF24963"/>
    </source>
</evidence>